<gene>
    <name evidence="2" type="ORF">Asru_0497_03</name>
</gene>
<dbReference type="EMBL" id="BANB01000497">
    <property type="protein sequence ID" value="GAN77887.1"/>
    <property type="molecule type" value="Genomic_DNA"/>
</dbReference>
<dbReference type="Proteomes" id="UP000032680">
    <property type="component" value="Unassembled WGS sequence"/>
</dbReference>
<evidence type="ECO:0000313" key="3">
    <source>
        <dbReference type="Proteomes" id="UP000032680"/>
    </source>
</evidence>
<evidence type="ECO:0000256" key="1">
    <source>
        <dbReference type="SAM" id="SignalP"/>
    </source>
</evidence>
<feature type="chain" id="PRO_5002309571" description="Lipoprotein" evidence="1">
    <location>
        <begin position="20"/>
        <end position="189"/>
    </location>
</feature>
<dbReference type="PROSITE" id="PS51257">
    <property type="entry name" value="PROKAR_LIPOPROTEIN"/>
    <property type="match status" value="1"/>
</dbReference>
<evidence type="ECO:0008006" key="4">
    <source>
        <dbReference type="Google" id="ProtNLM"/>
    </source>
</evidence>
<sequence>MLGRPSVVTVLTLPRGARAALALSVLTLLAGCGGPTDRSDFPPACPQVATVPDAAEVTRFRGAGTDLTDMAMDARITAPRGKCSRDEGGRLKVVTNVRLLVTRGPAATGPTETVDYFIAVLSGGHILAKYPETATVTFPPNVDHLVVTGDDVALSLPTTKDKPGDAFTLVSGFQLTPAQLAFNRQRGEQ</sequence>
<reference evidence="2 3" key="1">
    <citation type="submission" date="2012-11" db="EMBL/GenBank/DDBJ databases">
        <title>Whole genome sequence of Acidisphaera rubrifaciens HS-AP3.</title>
        <authorList>
            <person name="Azuma Y."/>
            <person name="Higashiura N."/>
            <person name="Hirakawa H."/>
            <person name="Matsushita K."/>
        </authorList>
    </citation>
    <scope>NUCLEOTIDE SEQUENCE [LARGE SCALE GENOMIC DNA]</scope>
    <source>
        <strain evidence="2 3">HS-AP3</strain>
    </source>
</reference>
<evidence type="ECO:0000313" key="2">
    <source>
        <dbReference type="EMBL" id="GAN77887.1"/>
    </source>
</evidence>
<dbReference type="AlphaFoldDB" id="A0A0D6P8A1"/>
<keyword evidence="3" id="KW-1185">Reference proteome</keyword>
<feature type="signal peptide" evidence="1">
    <location>
        <begin position="1"/>
        <end position="19"/>
    </location>
</feature>
<accession>A0A0D6P8A1</accession>
<name>A0A0D6P8A1_9PROT</name>
<organism evidence="2 3">
    <name type="scientific">Acidisphaera rubrifaciens HS-AP3</name>
    <dbReference type="NCBI Taxonomy" id="1231350"/>
    <lineage>
        <taxon>Bacteria</taxon>
        <taxon>Pseudomonadati</taxon>
        <taxon>Pseudomonadota</taxon>
        <taxon>Alphaproteobacteria</taxon>
        <taxon>Acetobacterales</taxon>
        <taxon>Acetobacteraceae</taxon>
        <taxon>Acidisphaera</taxon>
    </lineage>
</organism>
<comment type="caution">
    <text evidence="2">The sequence shown here is derived from an EMBL/GenBank/DDBJ whole genome shotgun (WGS) entry which is preliminary data.</text>
</comment>
<keyword evidence="1" id="KW-0732">Signal</keyword>
<proteinExistence type="predicted"/>
<protein>
    <recommendedName>
        <fullName evidence="4">Lipoprotein</fullName>
    </recommendedName>
</protein>